<accession>A0A0A9A5B5</accession>
<keyword evidence="1" id="KW-0812">Transmembrane</keyword>
<keyword evidence="1" id="KW-0472">Membrane</keyword>
<evidence type="ECO:0000256" key="1">
    <source>
        <dbReference type="SAM" id="Phobius"/>
    </source>
</evidence>
<reference evidence="2" key="2">
    <citation type="journal article" date="2015" name="Data Brief">
        <title>Shoot transcriptome of the giant reed, Arundo donax.</title>
        <authorList>
            <person name="Barrero R.A."/>
            <person name="Guerrero F.D."/>
            <person name="Moolhuijzen P."/>
            <person name="Goolsby J.A."/>
            <person name="Tidwell J."/>
            <person name="Bellgard S.E."/>
            <person name="Bellgard M.I."/>
        </authorList>
    </citation>
    <scope>NUCLEOTIDE SEQUENCE</scope>
    <source>
        <tissue evidence="2">Shoot tissue taken approximately 20 cm above the soil surface</tissue>
    </source>
</reference>
<organism evidence="2">
    <name type="scientific">Arundo donax</name>
    <name type="common">Giant reed</name>
    <name type="synonym">Donax arundinaceus</name>
    <dbReference type="NCBI Taxonomy" id="35708"/>
    <lineage>
        <taxon>Eukaryota</taxon>
        <taxon>Viridiplantae</taxon>
        <taxon>Streptophyta</taxon>
        <taxon>Embryophyta</taxon>
        <taxon>Tracheophyta</taxon>
        <taxon>Spermatophyta</taxon>
        <taxon>Magnoliopsida</taxon>
        <taxon>Liliopsida</taxon>
        <taxon>Poales</taxon>
        <taxon>Poaceae</taxon>
        <taxon>PACMAD clade</taxon>
        <taxon>Arundinoideae</taxon>
        <taxon>Arundineae</taxon>
        <taxon>Arundo</taxon>
    </lineage>
</organism>
<keyword evidence="1" id="KW-1133">Transmembrane helix</keyword>
<feature type="transmembrane region" description="Helical" evidence="1">
    <location>
        <begin position="20"/>
        <end position="39"/>
    </location>
</feature>
<name>A0A0A9A5B5_ARUDO</name>
<proteinExistence type="predicted"/>
<protein>
    <submittedName>
        <fullName evidence="2">Uncharacterized protein</fullName>
    </submittedName>
</protein>
<dbReference type="AlphaFoldDB" id="A0A0A9A5B5"/>
<reference evidence="2" key="1">
    <citation type="submission" date="2014-09" db="EMBL/GenBank/DDBJ databases">
        <authorList>
            <person name="Magalhaes I.L.F."/>
            <person name="Oliveira U."/>
            <person name="Santos F.R."/>
            <person name="Vidigal T.H.D.A."/>
            <person name="Brescovit A.D."/>
            <person name="Santos A.J."/>
        </authorList>
    </citation>
    <scope>NUCLEOTIDE SEQUENCE</scope>
    <source>
        <tissue evidence="2">Shoot tissue taken approximately 20 cm above the soil surface</tissue>
    </source>
</reference>
<evidence type="ECO:0000313" key="2">
    <source>
        <dbReference type="EMBL" id="JAD42227.1"/>
    </source>
</evidence>
<sequence>MQPTTFYVSIISSMYSVRSGVVVIAVCLLQTNVLDFLILKTHMRNFLF</sequence>
<dbReference type="EMBL" id="GBRH01255668">
    <property type="protein sequence ID" value="JAD42227.1"/>
    <property type="molecule type" value="Transcribed_RNA"/>
</dbReference>